<evidence type="ECO:0000313" key="2">
    <source>
        <dbReference type="Proteomes" id="UP000218151"/>
    </source>
</evidence>
<gene>
    <name evidence="1" type="ORF">CKY28_04295</name>
</gene>
<dbReference type="AlphaFoldDB" id="A0A2A2SHB4"/>
<keyword evidence="2" id="KW-1185">Reference proteome</keyword>
<comment type="caution">
    <text evidence="1">The sequence shown here is derived from an EMBL/GenBank/DDBJ whole genome shotgun (WGS) entry which is preliminary data.</text>
</comment>
<sequence>MEDRPLKRLVTLAVVLALVVLGVVAYVTYRDYAKSYAVEREEQTAVARVVTSTFAGRSDLRVGTLTGTVQSVATDSRAFGLLNSDQVMKAPYSVDYFVDVSRLGLDDYIWNPEARTLTVRMPPVEVGRANVDESRRTLVQTRGLIVTRGAAEKLAQATSARAQRLAQSKAQEPEQIARARDRAKSVVANFLRTPLTAAGLANVRVVPVFPDELGPENSDRWDVTRSLQEVLADPKYK</sequence>
<protein>
    <recommendedName>
        <fullName evidence="3">DUF4230 domain-containing protein</fullName>
    </recommendedName>
</protein>
<evidence type="ECO:0008006" key="3">
    <source>
        <dbReference type="Google" id="ProtNLM"/>
    </source>
</evidence>
<dbReference type="EMBL" id="NSLI01000002">
    <property type="protein sequence ID" value="PAX08602.1"/>
    <property type="molecule type" value="Genomic_DNA"/>
</dbReference>
<organism evidence="1 2">
    <name type="scientific">Sphingomonas lenta</name>
    <dbReference type="NCBI Taxonomy" id="1141887"/>
    <lineage>
        <taxon>Bacteria</taxon>
        <taxon>Pseudomonadati</taxon>
        <taxon>Pseudomonadota</taxon>
        <taxon>Alphaproteobacteria</taxon>
        <taxon>Sphingomonadales</taxon>
        <taxon>Sphingomonadaceae</taxon>
        <taxon>Sphingomonas</taxon>
    </lineage>
</organism>
<dbReference type="Pfam" id="PF14014">
    <property type="entry name" value="DUF4230"/>
    <property type="match status" value="1"/>
</dbReference>
<dbReference type="Proteomes" id="UP000218151">
    <property type="component" value="Unassembled WGS sequence"/>
</dbReference>
<name>A0A2A2SHB4_9SPHN</name>
<accession>A0A2A2SHB4</accession>
<reference evidence="2" key="1">
    <citation type="submission" date="2017-09" db="EMBL/GenBank/DDBJ databases">
        <authorList>
            <person name="Feng G."/>
            <person name="Zhu H."/>
        </authorList>
    </citation>
    <scope>NUCLEOTIDE SEQUENCE [LARGE SCALE GENOMIC DNA]</scope>
    <source>
        <strain evidence="2">1PNM-20</strain>
    </source>
</reference>
<proteinExistence type="predicted"/>
<evidence type="ECO:0000313" key="1">
    <source>
        <dbReference type="EMBL" id="PAX08602.1"/>
    </source>
</evidence>
<dbReference type="InterPro" id="IPR025324">
    <property type="entry name" value="DUF4230"/>
</dbReference>